<dbReference type="EMBL" id="CAJOBA010030197">
    <property type="protein sequence ID" value="CAF3953746.1"/>
    <property type="molecule type" value="Genomic_DNA"/>
</dbReference>
<evidence type="ECO:0000313" key="1">
    <source>
        <dbReference type="EMBL" id="CAF3953746.1"/>
    </source>
</evidence>
<feature type="non-terminal residue" evidence="1">
    <location>
        <position position="41"/>
    </location>
</feature>
<sequence length="41" mass="4627">PRPPSASMLSIELLTRSSLDSEQRHELEAIIADLEDENHLL</sequence>
<evidence type="ECO:0000313" key="2">
    <source>
        <dbReference type="Proteomes" id="UP000682733"/>
    </source>
</evidence>
<proteinExistence type="predicted"/>
<dbReference type="AlphaFoldDB" id="A0A8S2MJP4"/>
<feature type="non-terminal residue" evidence="1">
    <location>
        <position position="1"/>
    </location>
</feature>
<organism evidence="1 2">
    <name type="scientific">Didymodactylos carnosus</name>
    <dbReference type="NCBI Taxonomy" id="1234261"/>
    <lineage>
        <taxon>Eukaryota</taxon>
        <taxon>Metazoa</taxon>
        <taxon>Spiralia</taxon>
        <taxon>Gnathifera</taxon>
        <taxon>Rotifera</taxon>
        <taxon>Eurotatoria</taxon>
        <taxon>Bdelloidea</taxon>
        <taxon>Philodinida</taxon>
        <taxon>Philodinidae</taxon>
        <taxon>Didymodactylos</taxon>
    </lineage>
</organism>
<accession>A0A8S2MJP4</accession>
<comment type="caution">
    <text evidence="1">The sequence shown here is derived from an EMBL/GenBank/DDBJ whole genome shotgun (WGS) entry which is preliminary data.</text>
</comment>
<name>A0A8S2MJP4_9BILA</name>
<dbReference type="Proteomes" id="UP000682733">
    <property type="component" value="Unassembled WGS sequence"/>
</dbReference>
<gene>
    <name evidence="1" type="ORF">TMI583_LOCUS22173</name>
</gene>
<reference evidence="1" key="1">
    <citation type="submission" date="2021-02" db="EMBL/GenBank/DDBJ databases">
        <authorList>
            <person name="Nowell W R."/>
        </authorList>
    </citation>
    <scope>NUCLEOTIDE SEQUENCE</scope>
</reference>
<protein>
    <submittedName>
        <fullName evidence="1">Uncharacterized protein</fullName>
    </submittedName>
</protein>